<evidence type="ECO:0000313" key="2">
    <source>
        <dbReference type="EMBL" id="EFU80176.1"/>
    </source>
</evidence>
<name>E6LYD3_9ACTO</name>
<proteinExistence type="predicted"/>
<dbReference type="AlphaFoldDB" id="E6LYD3"/>
<keyword evidence="1" id="KW-1133">Transmembrane helix</keyword>
<sequence>MKNTVIQLLLTIAVAIIIITVAIPPVWKMIAGGCILAIGVIELVQILQRKD</sequence>
<accession>E6LYD3</accession>
<protein>
    <submittedName>
        <fullName evidence="2">Uncharacterized protein</fullName>
    </submittedName>
</protein>
<feature type="transmembrane region" description="Helical" evidence="1">
    <location>
        <begin position="5"/>
        <end position="23"/>
    </location>
</feature>
<keyword evidence="1" id="KW-0812">Transmembrane</keyword>
<dbReference type="Proteomes" id="UP000005573">
    <property type="component" value="Unassembled WGS sequence"/>
</dbReference>
<organism evidence="2 3">
    <name type="scientific">Mobiluncus curtisii ATCC 51333</name>
    <dbReference type="NCBI Taxonomy" id="887326"/>
    <lineage>
        <taxon>Bacteria</taxon>
        <taxon>Bacillati</taxon>
        <taxon>Actinomycetota</taxon>
        <taxon>Actinomycetes</taxon>
        <taxon>Actinomycetales</taxon>
        <taxon>Actinomycetaceae</taxon>
        <taxon>Mobiluncus</taxon>
    </lineage>
</organism>
<dbReference type="HOGENOM" id="CLU_3100975_0_0_11"/>
<gene>
    <name evidence="2" type="ORF">HMPREF0388_0870</name>
</gene>
<reference evidence="2 3" key="1">
    <citation type="submission" date="2010-12" db="EMBL/GenBank/DDBJ databases">
        <authorList>
            <person name="Muzny D."/>
            <person name="Qin X."/>
            <person name="Deng J."/>
            <person name="Jiang H."/>
            <person name="Liu Y."/>
            <person name="Qu J."/>
            <person name="Song X.-Z."/>
            <person name="Zhang L."/>
            <person name="Thornton R."/>
            <person name="Coyle M."/>
            <person name="Francisco L."/>
            <person name="Jackson L."/>
            <person name="Javaid M."/>
            <person name="Korchina V."/>
            <person name="Kovar C."/>
            <person name="Mata R."/>
            <person name="Mathew T."/>
            <person name="Ngo R."/>
            <person name="Nguyen L."/>
            <person name="Nguyen N."/>
            <person name="Okwuonu G."/>
            <person name="Ongeri F."/>
            <person name="Pham C."/>
            <person name="Simmons D."/>
            <person name="Wilczek-Boney K."/>
            <person name="Hale W."/>
            <person name="Jakkamsetti A."/>
            <person name="Pham P."/>
            <person name="Ruth R."/>
            <person name="San Lucas F."/>
            <person name="Warren J."/>
            <person name="Zhang J."/>
            <person name="Zhao Z."/>
            <person name="Zhou C."/>
            <person name="Zhu D."/>
            <person name="Lee S."/>
            <person name="Bess C."/>
            <person name="Blankenburg K."/>
            <person name="Forbes L."/>
            <person name="Fu Q."/>
            <person name="Gubbala S."/>
            <person name="Hirani K."/>
            <person name="Jayaseelan J.C."/>
            <person name="Lara F."/>
            <person name="Munidasa M."/>
            <person name="Palculict T."/>
            <person name="Patil S."/>
            <person name="Pu L.-L."/>
            <person name="Saada N."/>
            <person name="Tang L."/>
            <person name="Weissenberger G."/>
            <person name="Zhu Y."/>
            <person name="Hemphill L."/>
            <person name="Shang Y."/>
            <person name="Youmans B."/>
            <person name="Ayvaz T."/>
            <person name="Ross M."/>
            <person name="Santibanez J."/>
            <person name="Aqrawi P."/>
            <person name="Gross S."/>
            <person name="Joshi V."/>
            <person name="Fowler G."/>
            <person name="Nazareth L."/>
            <person name="Reid J."/>
            <person name="Worley K."/>
            <person name="Petrosino J."/>
            <person name="Highlander S."/>
            <person name="Gibbs R."/>
        </authorList>
    </citation>
    <scope>NUCLEOTIDE SEQUENCE [LARGE SCALE GENOMIC DNA]</scope>
    <source>
        <strain evidence="2 3">ATCC 51333</strain>
    </source>
</reference>
<evidence type="ECO:0000256" key="1">
    <source>
        <dbReference type="SAM" id="Phobius"/>
    </source>
</evidence>
<dbReference type="EMBL" id="AEPY01000007">
    <property type="protein sequence ID" value="EFU80176.1"/>
    <property type="molecule type" value="Genomic_DNA"/>
</dbReference>
<feature type="transmembrane region" description="Helical" evidence="1">
    <location>
        <begin position="29"/>
        <end position="47"/>
    </location>
</feature>
<evidence type="ECO:0000313" key="3">
    <source>
        <dbReference type="Proteomes" id="UP000005573"/>
    </source>
</evidence>
<comment type="caution">
    <text evidence="2">The sequence shown here is derived from an EMBL/GenBank/DDBJ whole genome shotgun (WGS) entry which is preliminary data.</text>
</comment>
<keyword evidence="1" id="KW-0472">Membrane</keyword>